<evidence type="ECO:0000313" key="2">
    <source>
        <dbReference type="Proteomes" id="UP000814128"/>
    </source>
</evidence>
<keyword evidence="2" id="KW-1185">Reference proteome</keyword>
<comment type="caution">
    <text evidence="1">The sequence shown here is derived from an EMBL/GenBank/DDBJ whole genome shotgun (WGS) entry which is preliminary data.</text>
</comment>
<name>A0ACB8QCI2_9AGAM</name>
<accession>A0ACB8QCI2</accession>
<gene>
    <name evidence="1" type="ORF">K488DRAFT_27622</name>
</gene>
<reference evidence="1" key="1">
    <citation type="submission" date="2021-02" db="EMBL/GenBank/DDBJ databases">
        <authorList>
            <consortium name="DOE Joint Genome Institute"/>
            <person name="Ahrendt S."/>
            <person name="Looney B.P."/>
            <person name="Miyauchi S."/>
            <person name="Morin E."/>
            <person name="Drula E."/>
            <person name="Courty P.E."/>
            <person name="Chicoki N."/>
            <person name="Fauchery L."/>
            <person name="Kohler A."/>
            <person name="Kuo A."/>
            <person name="Labutti K."/>
            <person name="Pangilinan J."/>
            <person name="Lipzen A."/>
            <person name="Riley R."/>
            <person name="Andreopoulos W."/>
            <person name="He G."/>
            <person name="Johnson J."/>
            <person name="Barry K.W."/>
            <person name="Grigoriev I.V."/>
            <person name="Nagy L."/>
            <person name="Hibbett D."/>
            <person name="Henrissat B."/>
            <person name="Matheny P.B."/>
            <person name="Labbe J."/>
            <person name="Martin F."/>
        </authorList>
    </citation>
    <scope>NUCLEOTIDE SEQUENCE</scope>
    <source>
        <strain evidence="1">EC-137</strain>
    </source>
</reference>
<dbReference type="EMBL" id="MU273672">
    <property type="protein sequence ID" value="KAI0029503.1"/>
    <property type="molecule type" value="Genomic_DNA"/>
</dbReference>
<feature type="non-terminal residue" evidence="1">
    <location>
        <position position="64"/>
    </location>
</feature>
<sequence>SFSAIVGPNGSGKSNTIDALLFVFGYRASKMRQGKLSELIHNSAKYSDLDECSVEVHFRDLVDL</sequence>
<evidence type="ECO:0000313" key="1">
    <source>
        <dbReference type="EMBL" id="KAI0029503.1"/>
    </source>
</evidence>
<proteinExistence type="predicted"/>
<dbReference type="Proteomes" id="UP000814128">
    <property type="component" value="Unassembled WGS sequence"/>
</dbReference>
<protein>
    <submittedName>
        <fullName evidence="1">RecF/RecN/SMC</fullName>
    </submittedName>
</protein>
<feature type="non-terminal residue" evidence="1">
    <location>
        <position position="1"/>
    </location>
</feature>
<reference evidence="1" key="2">
    <citation type="journal article" date="2022" name="New Phytol.">
        <title>Evolutionary transition to the ectomycorrhizal habit in the genomes of a hyperdiverse lineage of mushroom-forming fungi.</title>
        <authorList>
            <person name="Looney B."/>
            <person name="Miyauchi S."/>
            <person name="Morin E."/>
            <person name="Drula E."/>
            <person name="Courty P.E."/>
            <person name="Kohler A."/>
            <person name="Kuo A."/>
            <person name="LaButti K."/>
            <person name="Pangilinan J."/>
            <person name="Lipzen A."/>
            <person name="Riley R."/>
            <person name="Andreopoulos W."/>
            <person name="He G."/>
            <person name="Johnson J."/>
            <person name="Nolan M."/>
            <person name="Tritt A."/>
            <person name="Barry K.W."/>
            <person name="Grigoriev I.V."/>
            <person name="Nagy L.G."/>
            <person name="Hibbett D."/>
            <person name="Henrissat B."/>
            <person name="Matheny P.B."/>
            <person name="Labbe J."/>
            <person name="Martin F.M."/>
        </authorList>
    </citation>
    <scope>NUCLEOTIDE SEQUENCE</scope>
    <source>
        <strain evidence="1">EC-137</strain>
    </source>
</reference>
<organism evidence="1 2">
    <name type="scientific">Vararia minispora EC-137</name>
    <dbReference type="NCBI Taxonomy" id="1314806"/>
    <lineage>
        <taxon>Eukaryota</taxon>
        <taxon>Fungi</taxon>
        <taxon>Dikarya</taxon>
        <taxon>Basidiomycota</taxon>
        <taxon>Agaricomycotina</taxon>
        <taxon>Agaricomycetes</taxon>
        <taxon>Russulales</taxon>
        <taxon>Lachnocladiaceae</taxon>
        <taxon>Vararia</taxon>
    </lineage>
</organism>